<dbReference type="EMBL" id="AQHN01000055">
    <property type="protein sequence ID" value="ENN87920.1"/>
    <property type="molecule type" value="Genomic_DNA"/>
</dbReference>
<dbReference type="SUPFAM" id="SSF53850">
    <property type="entry name" value="Periplasmic binding protein-like II"/>
    <property type="match status" value="1"/>
</dbReference>
<keyword evidence="4" id="KW-1185">Reference proteome</keyword>
<dbReference type="AlphaFoldDB" id="N6V217"/>
<gene>
    <name evidence="3" type="ORF">RHSP_49222</name>
</gene>
<dbReference type="PANTHER" id="PTHR38834:SF3">
    <property type="entry name" value="SOLUTE-BINDING PROTEIN FAMILY 3_N-TERMINAL DOMAIN-CONTAINING PROTEIN"/>
    <property type="match status" value="1"/>
</dbReference>
<dbReference type="InterPro" id="IPR001638">
    <property type="entry name" value="Solute-binding_3/MltF_N"/>
</dbReference>
<dbReference type="Gene3D" id="3.40.190.10">
    <property type="entry name" value="Periplasmic binding protein-like II"/>
    <property type="match status" value="2"/>
</dbReference>
<reference evidence="3 4" key="1">
    <citation type="journal article" date="2012" name="BMC Genomics">
        <title>Genomic basis of broad host range and environmental adaptability of Rhizobium tropici CIAT 899 and Rhizobium sp. PRF 81 which are used in inoculants for common bean (Phaseolus vulgaris L.).</title>
        <authorList>
            <person name="Ormeno-Orrillo E."/>
            <person name="Menna P."/>
            <person name="Almeida L.G."/>
            <person name="Ollero F.J."/>
            <person name="Nicolas M.F."/>
            <person name="Pains Rodrigues E."/>
            <person name="Shigueyoshi Nakatani A."/>
            <person name="Silva Batista J.S."/>
            <person name="Oliveira Chueire L.M."/>
            <person name="Souza R.C."/>
            <person name="Ribeiro Vasconcelos A.T."/>
            <person name="Megias M."/>
            <person name="Hungria M."/>
            <person name="Martinez-Romero E."/>
        </authorList>
    </citation>
    <scope>NUCLEOTIDE SEQUENCE [LARGE SCALE GENOMIC DNA]</scope>
    <source>
        <strain evidence="3 4">PRF 81</strain>
    </source>
</reference>
<sequence length="247" mass="28052">MRNRMRKQLFILATSLFSLTFLSPAHAQTVHFTTEEYPPFSYRDGKTPVGASTEQVQNVMAAIGVDYTITVLPWVRAYNQALTDPMTCVFSTAHNEERNRLFKWVQPLLIDRNILIKHSGSKVEAANLDEARKYLVGTWREDYTETILRGNNFPRIDVGSDFKASLKKLMSDRIDLMPISELYFDKLKEEGNAVEKVTVLSQQSLGIACQKDFPADLLSRMQTALNALIADGTQKRIFLKYGLHLGD</sequence>
<organism evidence="3 4">
    <name type="scientific">Rhizobium freirei PRF 81</name>
    <dbReference type="NCBI Taxonomy" id="363754"/>
    <lineage>
        <taxon>Bacteria</taxon>
        <taxon>Pseudomonadati</taxon>
        <taxon>Pseudomonadota</taxon>
        <taxon>Alphaproteobacteria</taxon>
        <taxon>Hyphomicrobiales</taxon>
        <taxon>Rhizobiaceae</taxon>
        <taxon>Rhizobium/Agrobacterium group</taxon>
        <taxon>Rhizobium</taxon>
    </lineage>
</organism>
<keyword evidence="1" id="KW-0732">Signal</keyword>
<proteinExistence type="predicted"/>
<dbReference type="STRING" id="363754.RHSP_49222"/>
<name>N6V217_9HYPH</name>
<accession>N6V217</accession>
<dbReference type="Proteomes" id="UP000012429">
    <property type="component" value="Unassembled WGS sequence"/>
</dbReference>
<feature type="chain" id="PRO_5004126253" evidence="1">
    <location>
        <begin position="28"/>
        <end position="247"/>
    </location>
</feature>
<feature type="domain" description="Solute-binding protein family 3/N-terminal" evidence="2">
    <location>
        <begin position="33"/>
        <end position="242"/>
    </location>
</feature>
<dbReference type="PANTHER" id="PTHR38834">
    <property type="entry name" value="PERIPLASMIC SUBSTRATE BINDING PROTEIN FAMILY 3"/>
    <property type="match status" value="1"/>
</dbReference>
<evidence type="ECO:0000313" key="3">
    <source>
        <dbReference type="EMBL" id="ENN87920.1"/>
    </source>
</evidence>
<comment type="caution">
    <text evidence="3">The sequence shown here is derived from an EMBL/GenBank/DDBJ whole genome shotgun (WGS) entry which is preliminary data.</text>
</comment>
<evidence type="ECO:0000256" key="1">
    <source>
        <dbReference type="SAM" id="SignalP"/>
    </source>
</evidence>
<protein>
    <submittedName>
        <fullName evidence="3">Putative ABC transporter, substrate-binding protein</fullName>
    </submittedName>
</protein>
<dbReference type="Pfam" id="PF00497">
    <property type="entry name" value="SBP_bac_3"/>
    <property type="match status" value="1"/>
</dbReference>
<evidence type="ECO:0000313" key="4">
    <source>
        <dbReference type="Proteomes" id="UP000012429"/>
    </source>
</evidence>
<feature type="signal peptide" evidence="1">
    <location>
        <begin position="1"/>
        <end position="27"/>
    </location>
</feature>
<dbReference type="PATRIC" id="fig|363754.4.peg.2373"/>
<evidence type="ECO:0000259" key="2">
    <source>
        <dbReference type="Pfam" id="PF00497"/>
    </source>
</evidence>